<dbReference type="PANTHER" id="PTHR11014:SF169">
    <property type="entry name" value="CLAN MH, FAMILY M20, PEPTIDASE T-LIKE METALLOPEPTIDASE"/>
    <property type="match status" value="1"/>
</dbReference>
<comment type="caution">
    <text evidence="4">The sequence shown here is derived from an EMBL/GenBank/DDBJ whole genome shotgun (WGS) entry which is preliminary data.</text>
</comment>
<gene>
    <name evidence="4" type="ORF">DDZ15_14295</name>
</gene>
<dbReference type="GO" id="GO:0016787">
    <property type="term" value="F:hydrolase activity"/>
    <property type="evidence" value="ECO:0007669"/>
    <property type="project" value="UniProtKB-KW"/>
</dbReference>
<dbReference type="InterPro" id="IPR002933">
    <property type="entry name" value="Peptidase_M20"/>
</dbReference>
<dbReference type="PIRSF" id="PIRSF005962">
    <property type="entry name" value="Pept_M20D_amidohydro"/>
    <property type="match status" value="1"/>
</dbReference>
<feature type="domain" description="Peptidase M20 dimerisation" evidence="3">
    <location>
        <begin position="178"/>
        <end position="274"/>
    </location>
</feature>
<dbReference type="Pfam" id="PF07687">
    <property type="entry name" value="M20_dimer"/>
    <property type="match status" value="1"/>
</dbReference>
<protein>
    <submittedName>
        <fullName evidence="4">Amidohydrolase</fullName>
    </submittedName>
</protein>
<dbReference type="SUPFAM" id="SSF53187">
    <property type="entry name" value="Zn-dependent exopeptidases"/>
    <property type="match status" value="1"/>
</dbReference>
<dbReference type="InterPro" id="IPR036264">
    <property type="entry name" value="Bact_exopeptidase_dim_dom"/>
</dbReference>
<dbReference type="Pfam" id="PF01546">
    <property type="entry name" value="Peptidase_M20"/>
    <property type="match status" value="1"/>
</dbReference>
<evidence type="ECO:0000313" key="5">
    <source>
        <dbReference type="Proteomes" id="UP000245533"/>
    </source>
</evidence>
<organism evidence="4 5">
    <name type="scientific">Rhodohalobacter mucosus</name>
    <dbReference type="NCBI Taxonomy" id="2079485"/>
    <lineage>
        <taxon>Bacteria</taxon>
        <taxon>Pseudomonadati</taxon>
        <taxon>Balneolota</taxon>
        <taxon>Balneolia</taxon>
        <taxon>Balneolales</taxon>
        <taxon>Balneolaceae</taxon>
        <taxon>Rhodohalobacter</taxon>
    </lineage>
</organism>
<dbReference type="InterPro" id="IPR011650">
    <property type="entry name" value="Peptidase_M20_dimer"/>
</dbReference>
<dbReference type="Gene3D" id="3.30.70.360">
    <property type="match status" value="1"/>
</dbReference>
<comment type="cofactor">
    <cofactor evidence="2">
        <name>Mn(2+)</name>
        <dbReference type="ChEBI" id="CHEBI:29035"/>
    </cofactor>
    <text evidence="2">The Mn(2+) ion enhances activity.</text>
</comment>
<accession>A0A316TPW9</accession>
<reference evidence="4 5" key="1">
    <citation type="submission" date="2018-05" db="EMBL/GenBank/DDBJ databases">
        <title>Rhodohalobacter halophilus gen. nov., sp. nov., a moderately halophilic member of the family Balneolaceae.</title>
        <authorList>
            <person name="Liu Z.-W."/>
        </authorList>
    </citation>
    <scope>NUCLEOTIDE SEQUENCE [LARGE SCALE GENOMIC DNA]</scope>
    <source>
        <strain evidence="4 5">8A47</strain>
    </source>
</reference>
<evidence type="ECO:0000256" key="2">
    <source>
        <dbReference type="PIRSR" id="PIRSR005962-1"/>
    </source>
</evidence>
<keyword evidence="2" id="KW-0479">Metal-binding</keyword>
<feature type="binding site" evidence="2">
    <location>
        <position position="95"/>
    </location>
    <ligand>
        <name>Mn(2+)</name>
        <dbReference type="ChEBI" id="CHEBI:29035"/>
        <label>2</label>
    </ligand>
</feature>
<dbReference type="OrthoDB" id="9776731at2"/>
<dbReference type="PANTHER" id="PTHR11014">
    <property type="entry name" value="PEPTIDASE M20 FAMILY MEMBER"/>
    <property type="match status" value="1"/>
</dbReference>
<dbReference type="SUPFAM" id="SSF55031">
    <property type="entry name" value="Bacterial exopeptidase dimerisation domain"/>
    <property type="match status" value="1"/>
</dbReference>
<dbReference type="InterPro" id="IPR017439">
    <property type="entry name" value="Amidohydrolase"/>
</dbReference>
<dbReference type="GO" id="GO:0046872">
    <property type="term" value="F:metal ion binding"/>
    <property type="evidence" value="ECO:0007669"/>
    <property type="project" value="UniProtKB-KW"/>
</dbReference>
<proteinExistence type="predicted"/>
<evidence type="ECO:0000313" key="4">
    <source>
        <dbReference type="EMBL" id="PWN05249.1"/>
    </source>
</evidence>
<feature type="binding site" evidence="2">
    <location>
        <position position="156"/>
    </location>
    <ligand>
        <name>Mn(2+)</name>
        <dbReference type="ChEBI" id="CHEBI:29035"/>
        <label>2</label>
    </ligand>
</feature>
<evidence type="ECO:0000256" key="1">
    <source>
        <dbReference type="ARBA" id="ARBA00022801"/>
    </source>
</evidence>
<feature type="binding site" evidence="2">
    <location>
        <position position="97"/>
    </location>
    <ligand>
        <name>Mn(2+)</name>
        <dbReference type="ChEBI" id="CHEBI:29035"/>
        <label>2</label>
    </ligand>
</feature>
<dbReference type="Proteomes" id="UP000245533">
    <property type="component" value="Unassembled WGS sequence"/>
</dbReference>
<dbReference type="RefSeq" id="WP_109647806.1">
    <property type="nucleotide sequence ID" value="NZ_QGGB01000010.1"/>
</dbReference>
<dbReference type="Gene3D" id="3.40.630.10">
    <property type="entry name" value="Zn peptidases"/>
    <property type="match status" value="1"/>
</dbReference>
<keyword evidence="1 4" id="KW-0378">Hydrolase</keyword>
<evidence type="ECO:0000259" key="3">
    <source>
        <dbReference type="Pfam" id="PF07687"/>
    </source>
</evidence>
<dbReference type="EMBL" id="QGGB01000010">
    <property type="protein sequence ID" value="PWN05249.1"/>
    <property type="molecule type" value="Genomic_DNA"/>
</dbReference>
<keyword evidence="2" id="KW-0464">Manganese</keyword>
<dbReference type="NCBIfam" id="TIGR01891">
    <property type="entry name" value="amidohydrolases"/>
    <property type="match status" value="1"/>
</dbReference>
<sequence>MTEPELIDLRKHLHQHPELSGNEEQTAAFIKQRLKDLNPDELLTGLGGAGIMARFNATGSARKTLMFRAELDAIAVEERSDHPHRSVVNGVMHGCGHDGHMMILLGFARWLAENRPSRINTLILFQPAEETGRGAGRVLSDSRFSSLKISHAFALHNLPGYPEKCVVLREGVFASASTGVEVGFRGQSSHAGYPEQGINPAGHIAELIEEAEALFRSFRNKNSLNKAVCTYIRMGARAFGISPGNAKIGFTLRSPHDDALNEALEDLGELINRVSESFDGKTEVNHREPFSSTINDSAGVEWVRKAASQAGLKVQEIEEPFPWSEDFGAFREHCPVTLFGVGSGLNHPPLHSENYDFNDRLIDPGVELFSQIIKLYDRDIKNDRKEIRT</sequence>
<dbReference type="AlphaFoldDB" id="A0A316TPW9"/>
<feature type="binding site" evidence="2">
    <location>
        <position position="351"/>
    </location>
    <ligand>
        <name>Mn(2+)</name>
        <dbReference type="ChEBI" id="CHEBI:29035"/>
        <label>2</label>
    </ligand>
</feature>
<feature type="binding site" evidence="2">
    <location>
        <position position="130"/>
    </location>
    <ligand>
        <name>Mn(2+)</name>
        <dbReference type="ChEBI" id="CHEBI:29035"/>
        <label>2</label>
    </ligand>
</feature>
<keyword evidence="5" id="KW-1185">Reference proteome</keyword>
<name>A0A316TPW9_9BACT</name>